<organism evidence="11 12">
    <name type="scientific">Halochromatium salexigens</name>
    <name type="common">Chromatium salexigens</name>
    <dbReference type="NCBI Taxonomy" id="49447"/>
    <lineage>
        <taxon>Bacteria</taxon>
        <taxon>Pseudomonadati</taxon>
        <taxon>Pseudomonadota</taxon>
        <taxon>Gammaproteobacteria</taxon>
        <taxon>Chromatiales</taxon>
        <taxon>Chromatiaceae</taxon>
        <taxon>Halochromatium</taxon>
    </lineage>
</organism>
<comment type="function">
    <text evidence="6 9">Catalyzes cyclization of the linear tetrapyrrole, hydroxymethylbilane, to the macrocyclic uroporphyrinogen III.</text>
</comment>
<reference evidence="11" key="1">
    <citation type="submission" date="2017-05" db="EMBL/GenBank/DDBJ databases">
        <authorList>
            <person name="Imhoff J.F."/>
            <person name="Rahn T."/>
            <person name="Kuenzel S."/>
            <person name="Neulinger S.C."/>
        </authorList>
    </citation>
    <scope>NUCLEOTIDE SEQUENCE</scope>
    <source>
        <strain evidence="11">DSM 4395</strain>
    </source>
</reference>
<gene>
    <name evidence="11" type="ORF">CCR82_01750</name>
</gene>
<dbReference type="PANTHER" id="PTHR38042:SF1">
    <property type="entry name" value="UROPORPHYRINOGEN-III SYNTHASE, CHLOROPLASTIC"/>
    <property type="match status" value="1"/>
</dbReference>
<dbReference type="InterPro" id="IPR036108">
    <property type="entry name" value="4pyrrol_syn_uPrphyn_synt_sf"/>
</dbReference>
<name>A0AAJ0UD29_HALSE</name>
<dbReference type="RefSeq" id="WP_201243625.1">
    <property type="nucleotide sequence ID" value="NZ_NHSF01000012.1"/>
</dbReference>
<evidence type="ECO:0000256" key="6">
    <source>
        <dbReference type="ARBA" id="ARBA00037589"/>
    </source>
</evidence>
<evidence type="ECO:0000256" key="9">
    <source>
        <dbReference type="RuleBase" id="RU366031"/>
    </source>
</evidence>
<keyword evidence="4 9" id="KW-0456">Lyase</keyword>
<dbReference type="GO" id="GO:0006782">
    <property type="term" value="P:protoporphyrinogen IX biosynthetic process"/>
    <property type="evidence" value="ECO:0007669"/>
    <property type="project" value="UniProtKB-UniRule"/>
</dbReference>
<protein>
    <recommendedName>
        <fullName evidence="7 9">Uroporphyrinogen-III synthase</fullName>
        <ecNumber evidence="3 9">4.2.1.75</ecNumber>
    </recommendedName>
</protein>
<feature type="domain" description="Tetrapyrrole biosynthesis uroporphyrinogen III synthase" evidence="10">
    <location>
        <begin position="24"/>
        <end position="264"/>
    </location>
</feature>
<dbReference type="InterPro" id="IPR003754">
    <property type="entry name" value="4pyrrol_synth_uPrphyn_synth"/>
</dbReference>
<comment type="similarity">
    <text evidence="2 9">Belongs to the uroporphyrinogen-III synthase family.</text>
</comment>
<evidence type="ECO:0000256" key="5">
    <source>
        <dbReference type="ARBA" id="ARBA00023244"/>
    </source>
</evidence>
<dbReference type="Pfam" id="PF02602">
    <property type="entry name" value="HEM4"/>
    <property type="match status" value="1"/>
</dbReference>
<dbReference type="EMBL" id="NHSF01000012">
    <property type="protein sequence ID" value="MBK5929291.1"/>
    <property type="molecule type" value="Genomic_DNA"/>
</dbReference>
<comment type="pathway">
    <text evidence="1 9">Porphyrin-containing compound metabolism; protoporphyrin-IX biosynthesis; coproporphyrinogen-III from 5-aminolevulinate: step 3/4.</text>
</comment>
<comment type="catalytic activity">
    <reaction evidence="8 9">
        <text>hydroxymethylbilane = uroporphyrinogen III + H2O</text>
        <dbReference type="Rhea" id="RHEA:18965"/>
        <dbReference type="ChEBI" id="CHEBI:15377"/>
        <dbReference type="ChEBI" id="CHEBI:57308"/>
        <dbReference type="ChEBI" id="CHEBI:57845"/>
        <dbReference type="EC" id="4.2.1.75"/>
    </reaction>
</comment>
<proteinExistence type="inferred from homology"/>
<dbReference type="PANTHER" id="PTHR38042">
    <property type="entry name" value="UROPORPHYRINOGEN-III SYNTHASE, CHLOROPLASTIC"/>
    <property type="match status" value="1"/>
</dbReference>
<sequence length="274" mass="29331">MNALCPLKGRGVLVTRPTGQAERLCQRITEAGGEPIAFPTLEIRAATDPERARHLLAESWDLLLFVSRNAVEYGVALFPPELRARLAAEPHAEDAQQQAPGTQRPLFGAVGRATAAALREQGLAPDLVPERGFDSEALLALPALTEVAGKRALIVRGDGGRPLLGETLSERGAEVAFAEVYRRAVPAVDVSAELAAWRERLGFVTATSDEVLRNLLEMLGPANRAWLLAMPLVVISERGGATAMQLGFRRVAVAEETSDEGIVEALCRLAMSLG</sequence>
<evidence type="ECO:0000256" key="4">
    <source>
        <dbReference type="ARBA" id="ARBA00023239"/>
    </source>
</evidence>
<comment type="caution">
    <text evidence="11">The sequence shown here is derived from an EMBL/GenBank/DDBJ whole genome shotgun (WGS) entry which is preliminary data.</text>
</comment>
<dbReference type="SUPFAM" id="SSF69618">
    <property type="entry name" value="HemD-like"/>
    <property type="match status" value="1"/>
</dbReference>
<evidence type="ECO:0000256" key="2">
    <source>
        <dbReference type="ARBA" id="ARBA00008133"/>
    </source>
</evidence>
<dbReference type="EC" id="4.2.1.75" evidence="3 9"/>
<dbReference type="InterPro" id="IPR039793">
    <property type="entry name" value="UROS/Hem4"/>
</dbReference>
<evidence type="ECO:0000256" key="3">
    <source>
        <dbReference type="ARBA" id="ARBA00013109"/>
    </source>
</evidence>
<dbReference type="GO" id="GO:0004852">
    <property type="term" value="F:uroporphyrinogen-III synthase activity"/>
    <property type="evidence" value="ECO:0007669"/>
    <property type="project" value="UniProtKB-UniRule"/>
</dbReference>
<keyword evidence="12" id="KW-1185">Reference proteome</keyword>
<evidence type="ECO:0000256" key="8">
    <source>
        <dbReference type="ARBA" id="ARBA00048617"/>
    </source>
</evidence>
<keyword evidence="5 9" id="KW-0627">Porphyrin biosynthesis</keyword>
<evidence type="ECO:0000259" key="10">
    <source>
        <dbReference type="Pfam" id="PF02602"/>
    </source>
</evidence>
<dbReference type="AlphaFoldDB" id="A0AAJ0UD29"/>
<dbReference type="Gene3D" id="3.40.50.10090">
    <property type="match status" value="2"/>
</dbReference>
<accession>A0AAJ0UD29</accession>
<dbReference type="GO" id="GO:0006780">
    <property type="term" value="P:uroporphyrinogen III biosynthetic process"/>
    <property type="evidence" value="ECO:0007669"/>
    <property type="project" value="UniProtKB-UniRule"/>
</dbReference>
<evidence type="ECO:0000256" key="7">
    <source>
        <dbReference type="ARBA" id="ARBA00040167"/>
    </source>
</evidence>
<evidence type="ECO:0000256" key="1">
    <source>
        <dbReference type="ARBA" id="ARBA00004772"/>
    </source>
</evidence>
<evidence type="ECO:0000313" key="11">
    <source>
        <dbReference type="EMBL" id="MBK5929291.1"/>
    </source>
</evidence>
<dbReference type="CDD" id="cd06578">
    <property type="entry name" value="HemD"/>
    <property type="match status" value="1"/>
</dbReference>
<evidence type="ECO:0000313" key="12">
    <source>
        <dbReference type="Proteomes" id="UP001296967"/>
    </source>
</evidence>
<reference evidence="11" key="2">
    <citation type="journal article" date="2020" name="Microorganisms">
        <title>Osmotic Adaptation and Compatible Solute Biosynthesis of Phototrophic Bacteria as Revealed from Genome Analyses.</title>
        <authorList>
            <person name="Imhoff J.F."/>
            <person name="Rahn T."/>
            <person name="Kunzel S."/>
            <person name="Keller A."/>
            <person name="Neulinger S.C."/>
        </authorList>
    </citation>
    <scope>NUCLEOTIDE SEQUENCE</scope>
    <source>
        <strain evidence="11">DSM 4395</strain>
    </source>
</reference>
<dbReference type="Proteomes" id="UP001296967">
    <property type="component" value="Unassembled WGS sequence"/>
</dbReference>